<comment type="subcellular location">
    <subcellularLocation>
        <location evidence="2">Cytoplasm</location>
    </subcellularLocation>
</comment>
<dbReference type="Gene3D" id="1.10.940.10">
    <property type="entry name" value="NusB-like"/>
    <property type="match status" value="1"/>
</dbReference>
<dbReference type="InterPro" id="IPR004573">
    <property type="entry name" value="rRNA_ssu_MeTfrase_B"/>
</dbReference>
<dbReference type="InterPro" id="IPR006027">
    <property type="entry name" value="NusB_RsmB_TIM44"/>
</dbReference>
<keyword evidence="7 14" id="KW-0489">Methyltransferase</keyword>
<keyword evidence="10 14" id="KW-0694">RNA-binding</keyword>
<feature type="binding site" evidence="14">
    <location>
        <begin position="266"/>
        <end position="272"/>
    </location>
    <ligand>
        <name>S-adenosyl-L-methionine</name>
        <dbReference type="ChEBI" id="CHEBI:59789"/>
    </ligand>
</feature>
<dbReference type="Proteomes" id="UP000095256">
    <property type="component" value="Unassembled WGS sequence"/>
</dbReference>
<dbReference type="InterPro" id="IPR023267">
    <property type="entry name" value="RCMT"/>
</dbReference>
<dbReference type="InterPro" id="IPR054728">
    <property type="entry name" value="RsmB-like_ferredoxin"/>
</dbReference>
<feature type="binding site" evidence="14">
    <location>
        <position position="292"/>
    </location>
    <ligand>
        <name>S-adenosyl-L-methionine</name>
        <dbReference type="ChEBI" id="CHEBI:59789"/>
    </ligand>
</feature>
<accession>A0A1E5KS81</accession>
<dbReference type="InterPro" id="IPR049560">
    <property type="entry name" value="MeTrfase_RsmB-F_NOP2_cat"/>
</dbReference>
<feature type="active site" description="Nucleophile" evidence="14">
    <location>
        <position position="392"/>
    </location>
</feature>
<dbReference type="GO" id="GO:0005737">
    <property type="term" value="C:cytoplasm"/>
    <property type="evidence" value="ECO:0007669"/>
    <property type="project" value="UniProtKB-SubCell"/>
</dbReference>
<dbReference type="AlphaFoldDB" id="A0A1E5KS81"/>
<proteinExistence type="inferred from homology"/>
<comment type="similarity">
    <text evidence="3 14">Belongs to the class I-like SAM-binding methyltransferase superfamily. RsmB/NOP family.</text>
</comment>
<dbReference type="PROSITE" id="PS01153">
    <property type="entry name" value="NOL1_NOP2_SUN"/>
    <property type="match status" value="1"/>
</dbReference>
<reference evidence="16 17" key="1">
    <citation type="submission" date="2016-09" db="EMBL/GenBank/DDBJ databases">
        <authorList>
            <person name="Capua I."/>
            <person name="De Benedictis P."/>
            <person name="Joannis T."/>
            <person name="Lombin L.H."/>
            <person name="Cattoli G."/>
        </authorList>
    </citation>
    <scope>NUCLEOTIDE SEQUENCE [LARGE SCALE GENOMIC DNA]</scope>
    <source>
        <strain evidence="16 17">LMG 25899</strain>
    </source>
</reference>
<evidence type="ECO:0000256" key="7">
    <source>
        <dbReference type="ARBA" id="ARBA00022603"/>
    </source>
</evidence>
<dbReference type="OrthoDB" id="9810297at2"/>
<comment type="function">
    <text evidence="1">Specifically methylates the cytosine at position 967 (m5C967) of 16S rRNA.</text>
</comment>
<dbReference type="NCBIfam" id="NF011494">
    <property type="entry name" value="PRK14902.1"/>
    <property type="match status" value="1"/>
</dbReference>
<evidence type="ECO:0000313" key="16">
    <source>
        <dbReference type="EMBL" id="OEH80734.1"/>
    </source>
</evidence>
<dbReference type="PRINTS" id="PR02008">
    <property type="entry name" value="RCMTFAMILY"/>
</dbReference>
<organism evidence="16 17">
    <name type="scientific">Enterococcus rivorum</name>
    <dbReference type="NCBI Taxonomy" id="762845"/>
    <lineage>
        <taxon>Bacteria</taxon>
        <taxon>Bacillati</taxon>
        <taxon>Bacillota</taxon>
        <taxon>Bacilli</taxon>
        <taxon>Lactobacillales</taxon>
        <taxon>Enterococcaceae</taxon>
        <taxon>Enterococcus</taxon>
    </lineage>
</organism>
<evidence type="ECO:0000256" key="2">
    <source>
        <dbReference type="ARBA" id="ARBA00004496"/>
    </source>
</evidence>
<dbReference type="GO" id="GO:0003723">
    <property type="term" value="F:RNA binding"/>
    <property type="evidence" value="ECO:0007669"/>
    <property type="project" value="UniProtKB-UniRule"/>
</dbReference>
<dbReference type="RefSeq" id="WP_069700252.1">
    <property type="nucleotide sequence ID" value="NZ_JAGGMA010000001.1"/>
</dbReference>
<evidence type="ECO:0000256" key="6">
    <source>
        <dbReference type="ARBA" id="ARBA00022552"/>
    </source>
</evidence>
<dbReference type="PANTHER" id="PTHR22807">
    <property type="entry name" value="NOP2 YEAST -RELATED NOL1/NOP2/FMU SUN DOMAIN-CONTAINING"/>
    <property type="match status" value="1"/>
</dbReference>
<evidence type="ECO:0000313" key="17">
    <source>
        <dbReference type="Proteomes" id="UP000095256"/>
    </source>
</evidence>
<feature type="binding site" evidence="14">
    <location>
        <position position="339"/>
    </location>
    <ligand>
        <name>S-adenosyl-L-methionine</name>
        <dbReference type="ChEBI" id="CHEBI:59789"/>
    </ligand>
</feature>
<keyword evidence="8 14" id="KW-0808">Transferase</keyword>
<evidence type="ECO:0000256" key="4">
    <source>
        <dbReference type="ARBA" id="ARBA00012140"/>
    </source>
</evidence>
<keyword evidence="6" id="KW-0698">rRNA processing</keyword>
<sequence>MGKKIPARVKRSVRYVALQTIERVDKGGAYSNLLLNEMINKSDLGEKDSRLFTELVYGTISRKLLLEYYLTPFIKNPKKVDNWVKNLLSLSMYQLIYLDKIPDHAVINEAVEIGKHRGNSGIGKFVNGVLRSFQREGLPSLEKISDPVERLSVEISMPQWLTEKLIKQLGMDETRKLGLSLFEKSHVSGRVDTREISVLEALEELQVAGIEASASNVSPYGVVAEKGFLAGHYLFASGKLTIQDESSMLVAPAMQIEKNHVVLDACAAPGGKTAHIATFLDASKGGRVKALDIHDHKIKLIKQNAERLHVKAVVDTEKLDARKVGEEFPAEYFDRILVDAPCSGLGLMRRKPDIKYNKVPEDFEQLPKIQLEILESVSHTLKQWGIMVYSTCTIAKEENQEVIAAFLEKHSEFKKIDIEVEEAVQTAIHEQMLTLYPHQLMTDGFFICCMQKVC</sequence>
<protein>
    <recommendedName>
        <fullName evidence="4">16S rRNA (cytosine(967)-C(5))-methyltransferase</fullName>
        <ecNumber evidence="4">2.1.1.176</ecNumber>
    </recommendedName>
    <alternativeName>
        <fullName evidence="11">16S rRNA m5C967 methyltransferase</fullName>
    </alternativeName>
    <alternativeName>
        <fullName evidence="12">rRNA (cytosine-C(5)-)-methyltransferase RsmB</fullName>
    </alternativeName>
</protein>
<dbReference type="Pfam" id="PF01189">
    <property type="entry name" value="Methyltr_RsmB-F"/>
    <property type="match status" value="1"/>
</dbReference>
<dbReference type="GO" id="GO:0006355">
    <property type="term" value="P:regulation of DNA-templated transcription"/>
    <property type="evidence" value="ECO:0007669"/>
    <property type="project" value="InterPro"/>
</dbReference>
<dbReference type="CDD" id="cd02440">
    <property type="entry name" value="AdoMet_MTases"/>
    <property type="match status" value="1"/>
</dbReference>
<keyword evidence="5" id="KW-0963">Cytoplasm</keyword>
<dbReference type="Pfam" id="PF01029">
    <property type="entry name" value="NusB"/>
    <property type="match status" value="1"/>
</dbReference>
<dbReference type="SUPFAM" id="SSF53335">
    <property type="entry name" value="S-adenosyl-L-methionine-dependent methyltransferases"/>
    <property type="match status" value="1"/>
</dbReference>
<dbReference type="FunFam" id="1.10.940.10:FF:000006">
    <property type="entry name" value="16S rRNA (Cytosine(967)-C(5))-methyltransferase RsmB"/>
    <property type="match status" value="1"/>
</dbReference>
<dbReference type="GO" id="GO:0008649">
    <property type="term" value="F:rRNA methyltransferase activity"/>
    <property type="evidence" value="ECO:0007669"/>
    <property type="project" value="InterPro"/>
</dbReference>
<dbReference type="InterPro" id="IPR035926">
    <property type="entry name" value="NusB-like_sf"/>
</dbReference>
<dbReference type="Gene3D" id="3.40.50.150">
    <property type="entry name" value="Vaccinia Virus protein VP39"/>
    <property type="match status" value="1"/>
</dbReference>
<evidence type="ECO:0000256" key="14">
    <source>
        <dbReference type="PROSITE-ProRule" id="PRU01023"/>
    </source>
</evidence>
<dbReference type="InterPro" id="IPR001678">
    <property type="entry name" value="MeTrfase_RsmB-F_NOP2_dom"/>
</dbReference>
<evidence type="ECO:0000256" key="8">
    <source>
        <dbReference type="ARBA" id="ARBA00022679"/>
    </source>
</evidence>
<keyword evidence="9 14" id="KW-0949">S-adenosyl-L-methionine</keyword>
<comment type="catalytic activity">
    <reaction evidence="13">
        <text>cytidine(967) in 16S rRNA + S-adenosyl-L-methionine = 5-methylcytidine(967) in 16S rRNA + S-adenosyl-L-homocysteine + H(+)</text>
        <dbReference type="Rhea" id="RHEA:42748"/>
        <dbReference type="Rhea" id="RHEA-COMP:10219"/>
        <dbReference type="Rhea" id="RHEA-COMP:10220"/>
        <dbReference type="ChEBI" id="CHEBI:15378"/>
        <dbReference type="ChEBI" id="CHEBI:57856"/>
        <dbReference type="ChEBI" id="CHEBI:59789"/>
        <dbReference type="ChEBI" id="CHEBI:74483"/>
        <dbReference type="ChEBI" id="CHEBI:82748"/>
        <dbReference type="EC" id="2.1.1.176"/>
    </reaction>
</comment>
<evidence type="ECO:0000256" key="5">
    <source>
        <dbReference type="ARBA" id="ARBA00022490"/>
    </source>
</evidence>
<name>A0A1E5KS81_9ENTE</name>
<dbReference type="STRING" id="762845.BCR26_06945"/>
<dbReference type="FunFam" id="3.40.50.150:FF:000022">
    <property type="entry name" value="Ribosomal RNA small subunit methyltransferase B"/>
    <property type="match status" value="1"/>
</dbReference>
<evidence type="ECO:0000256" key="13">
    <source>
        <dbReference type="ARBA" id="ARBA00047283"/>
    </source>
</evidence>
<evidence type="ECO:0000256" key="3">
    <source>
        <dbReference type="ARBA" id="ARBA00007494"/>
    </source>
</evidence>
<feature type="binding site" evidence="14">
    <location>
        <position position="320"/>
    </location>
    <ligand>
        <name>S-adenosyl-L-methionine</name>
        <dbReference type="ChEBI" id="CHEBI:59789"/>
    </ligand>
</feature>
<evidence type="ECO:0000256" key="12">
    <source>
        <dbReference type="ARBA" id="ARBA00031088"/>
    </source>
</evidence>
<dbReference type="EC" id="2.1.1.176" evidence="4"/>
<dbReference type="PANTHER" id="PTHR22807:SF53">
    <property type="entry name" value="RIBOSOMAL RNA SMALL SUBUNIT METHYLTRANSFERASE B-RELATED"/>
    <property type="match status" value="1"/>
</dbReference>
<dbReference type="EMBL" id="MIEK01000081">
    <property type="protein sequence ID" value="OEH80734.1"/>
    <property type="molecule type" value="Genomic_DNA"/>
</dbReference>
<dbReference type="PROSITE" id="PS51686">
    <property type="entry name" value="SAM_MT_RSMB_NOP"/>
    <property type="match status" value="1"/>
</dbReference>
<evidence type="ECO:0000256" key="9">
    <source>
        <dbReference type="ARBA" id="ARBA00022691"/>
    </source>
</evidence>
<dbReference type="Gene3D" id="3.30.70.1170">
    <property type="entry name" value="Sun protein, domain 3"/>
    <property type="match status" value="1"/>
</dbReference>
<dbReference type="InterPro" id="IPR018314">
    <property type="entry name" value="RsmB/NOL1/NOP2-like_CS"/>
</dbReference>
<evidence type="ECO:0000256" key="1">
    <source>
        <dbReference type="ARBA" id="ARBA00002724"/>
    </source>
</evidence>
<gene>
    <name evidence="16" type="ORF">BCR26_06945</name>
</gene>
<dbReference type="NCBIfam" id="TIGR00563">
    <property type="entry name" value="rsmB"/>
    <property type="match status" value="1"/>
</dbReference>
<dbReference type="InterPro" id="IPR029063">
    <property type="entry name" value="SAM-dependent_MTases_sf"/>
</dbReference>
<evidence type="ECO:0000256" key="11">
    <source>
        <dbReference type="ARBA" id="ARBA00030399"/>
    </source>
</evidence>
<feature type="domain" description="SAM-dependent MTase RsmB/NOP-type" evidence="15">
    <location>
        <begin position="177"/>
        <end position="453"/>
    </location>
</feature>
<dbReference type="Pfam" id="PF22458">
    <property type="entry name" value="RsmF-B_ferredox"/>
    <property type="match status" value="1"/>
</dbReference>
<keyword evidence="17" id="KW-1185">Reference proteome</keyword>
<evidence type="ECO:0000259" key="15">
    <source>
        <dbReference type="PROSITE" id="PS51686"/>
    </source>
</evidence>
<dbReference type="SUPFAM" id="SSF48013">
    <property type="entry name" value="NusB-like"/>
    <property type="match status" value="1"/>
</dbReference>
<comment type="caution">
    <text evidence="16">The sequence shown here is derived from an EMBL/GenBank/DDBJ whole genome shotgun (WGS) entry which is preliminary data.</text>
</comment>
<evidence type="ECO:0000256" key="10">
    <source>
        <dbReference type="ARBA" id="ARBA00022884"/>
    </source>
</evidence>